<organism evidence="7 8">
    <name type="scientific">Rhodanobacter denitrificans</name>
    <dbReference type="NCBI Taxonomy" id="666685"/>
    <lineage>
        <taxon>Bacteria</taxon>
        <taxon>Pseudomonadati</taxon>
        <taxon>Pseudomonadota</taxon>
        <taxon>Gammaproteobacteria</taxon>
        <taxon>Lysobacterales</taxon>
        <taxon>Rhodanobacteraceae</taxon>
        <taxon>Rhodanobacter</taxon>
    </lineage>
</organism>
<evidence type="ECO:0000256" key="5">
    <source>
        <dbReference type="SAM" id="MobiDB-lite"/>
    </source>
</evidence>
<feature type="domain" description="RNA polymerase sigma-70 ECF-like HTH" evidence="6">
    <location>
        <begin position="93"/>
        <end position="270"/>
    </location>
</feature>
<dbReference type="Gene3D" id="1.10.1740.10">
    <property type="match status" value="1"/>
</dbReference>
<dbReference type="InterPro" id="IPR036388">
    <property type="entry name" value="WH-like_DNA-bd_sf"/>
</dbReference>
<dbReference type="InterPro" id="IPR013324">
    <property type="entry name" value="RNA_pol_sigma_r3/r4-like"/>
</dbReference>
<dbReference type="Proteomes" id="UP000249046">
    <property type="component" value="Unassembled WGS sequence"/>
</dbReference>
<keyword evidence="2" id="KW-0805">Transcription regulation</keyword>
<dbReference type="InterPro" id="IPR013325">
    <property type="entry name" value="RNA_pol_sigma_r2"/>
</dbReference>
<evidence type="ECO:0000313" key="7">
    <source>
        <dbReference type="EMBL" id="PZQ12889.1"/>
    </source>
</evidence>
<dbReference type="GO" id="GO:0016987">
    <property type="term" value="F:sigma factor activity"/>
    <property type="evidence" value="ECO:0007669"/>
    <property type="project" value="UniProtKB-KW"/>
</dbReference>
<dbReference type="Pfam" id="PF07638">
    <property type="entry name" value="Sigma70_ECF"/>
    <property type="match status" value="1"/>
</dbReference>
<dbReference type="AlphaFoldDB" id="A0A2W5KA64"/>
<evidence type="ECO:0000313" key="8">
    <source>
        <dbReference type="Proteomes" id="UP000249046"/>
    </source>
</evidence>
<name>A0A2W5KA64_9GAMM</name>
<evidence type="ECO:0000256" key="2">
    <source>
        <dbReference type="ARBA" id="ARBA00023015"/>
    </source>
</evidence>
<feature type="region of interest" description="Disordered" evidence="5">
    <location>
        <begin position="1"/>
        <end position="20"/>
    </location>
</feature>
<proteinExistence type="inferred from homology"/>
<dbReference type="InterPro" id="IPR011517">
    <property type="entry name" value="RNA_pol_sigma70_ECF-like"/>
</dbReference>
<protein>
    <recommendedName>
        <fullName evidence="6">RNA polymerase sigma-70 ECF-like HTH domain-containing protein</fullName>
    </recommendedName>
</protein>
<gene>
    <name evidence="7" type="ORF">DI564_12405</name>
</gene>
<dbReference type="SUPFAM" id="SSF88659">
    <property type="entry name" value="Sigma3 and sigma4 domains of RNA polymerase sigma factors"/>
    <property type="match status" value="1"/>
</dbReference>
<dbReference type="NCBIfam" id="TIGR02999">
    <property type="entry name" value="Sig-70_X6"/>
    <property type="match status" value="1"/>
</dbReference>
<dbReference type="SUPFAM" id="SSF88946">
    <property type="entry name" value="Sigma2 domain of RNA polymerase sigma factors"/>
    <property type="match status" value="1"/>
</dbReference>
<dbReference type="InterPro" id="IPR053812">
    <property type="entry name" value="HTH_Sigma70_ECF-like"/>
</dbReference>
<dbReference type="InterPro" id="IPR014284">
    <property type="entry name" value="RNA_pol_sigma-70_dom"/>
</dbReference>
<keyword evidence="4" id="KW-0804">Transcription</keyword>
<evidence type="ECO:0000256" key="4">
    <source>
        <dbReference type="ARBA" id="ARBA00023163"/>
    </source>
</evidence>
<comment type="similarity">
    <text evidence="1">Belongs to the sigma-70 factor family. ECF subfamily.</text>
</comment>
<accession>A0A2W5KA64</accession>
<reference evidence="7 8" key="1">
    <citation type="submission" date="2017-08" db="EMBL/GenBank/DDBJ databases">
        <title>Infants hospitalized years apart are colonized by the same room-sourced microbial strains.</title>
        <authorList>
            <person name="Brooks B."/>
            <person name="Olm M.R."/>
            <person name="Firek B.A."/>
            <person name="Baker R."/>
            <person name="Thomas B.C."/>
            <person name="Morowitz M.J."/>
            <person name="Banfield J.F."/>
        </authorList>
    </citation>
    <scope>NUCLEOTIDE SEQUENCE [LARGE SCALE GENOMIC DNA]</scope>
    <source>
        <strain evidence="7">S2_005_003_R2_42</strain>
    </source>
</reference>
<dbReference type="InterPro" id="IPR039425">
    <property type="entry name" value="RNA_pol_sigma-70-like"/>
</dbReference>
<dbReference type="NCBIfam" id="TIGR02937">
    <property type="entry name" value="sigma70-ECF"/>
    <property type="match status" value="1"/>
</dbReference>
<sequence length="272" mass="29803">MNSAAAPVVRPTGTESIRIPSPTRRRIGVPARAAASAFVAGPRPLRRILTLAGRAGSVHGHGSPLTRRKGSDRRRPLPVIALTTPDPTLSADDTTALIQRWQSGDAAAFDQLLSLIYADLRAIARRQLRGERATTLQPTALVNDVLLRMIERGAAPITDGTHFFKVAARAMRHFLVDRARRAGTEKHGGQLERLELLEVMELPMSADTDVQRLDAALVDLEAIEPALARIVELRYFVGLTVREVAGVLGVDESTVYRDWALARVWLREHLAT</sequence>
<comment type="caution">
    <text evidence="7">The sequence shown here is derived from an EMBL/GenBank/DDBJ whole genome shotgun (WGS) entry which is preliminary data.</text>
</comment>
<dbReference type="PANTHER" id="PTHR43133">
    <property type="entry name" value="RNA POLYMERASE ECF-TYPE SIGMA FACTO"/>
    <property type="match status" value="1"/>
</dbReference>
<dbReference type="Gene3D" id="1.10.10.10">
    <property type="entry name" value="Winged helix-like DNA-binding domain superfamily/Winged helix DNA-binding domain"/>
    <property type="match status" value="1"/>
</dbReference>
<evidence type="ECO:0000256" key="1">
    <source>
        <dbReference type="ARBA" id="ARBA00010641"/>
    </source>
</evidence>
<dbReference type="PANTHER" id="PTHR43133:SF39">
    <property type="entry name" value="SIMILAR TO RNA POLYMERASE SIGMA-E FACTOR"/>
    <property type="match status" value="1"/>
</dbReference>
<evidence type="ECO:0000259" key="6">
    <source>
        <dbReference type="Pfam" id="PF07638"/>
    </source>
</evidence>
<dbReference type="EMBL" id="QFPO01000011">
    <property type="protein sequence ID" value="PZQ12889.1"/>
    <property type="molecule type" value="Genomic_DNA"/>
</dbReference>
<keyword evidence="3" id="KW-0731">Sigma factor</keyword>
<evidence type="ECO:0000256" key="3">
    <source>
        <dbReference type="ARBA" id="ARBA00023082"/>
    </source>
</evidence>
<dbReference type="GO" id="GO:0006352">
    <property type="term" value="P:DNA-templated transcription initiation"/>
    <property type="evidence" value="ECO:0007669"/>
    <property type="project" value="InterPro"/>
</dbReference>